<keyword evidence="3" id="KW-1003">Cell membrane</keyword>
<dbReference type="PANTHER" id="PTHR36838">
    <property type="entry name" value="AUXIN EFFLUX CARRIER FAMILY PROTEIN"/>
    <property type="match status" value="1"/>
</dbReference>
<feature type="transmembrane region" description="Helical" evidence="7">
    <location>
        <begin position="52"/>
        <end position="76"/>
    </location>
</feature>
<dbReference type="GO" id="GO:0055085">
    <property type="term" value="P:transmembrane transport"/>
    <property type="evidence" value="ECO:0007669"/>
    <property type="project" value="InterPro"/>
</dbReference>
<feature type="transmembrane region" description="Helical" evidence="7">
    <location>
        <begin position="280"/>
        <end position="299"/>
    </location>
</feature>
<evidence type="ECO:0000256" key="3">
    <source>
        <dbReference type="ARBA" id="ARBA00022475"/>
    </source>
</evidence>
<dbReference type="Proteomes" id="UP000199354">
    <property type="component" value="Unassembled WGS sequence"/>
</dbReference>
<keyword evidence="6 7" id="KW-0472">Membrane</keyword>
<sequence length="302" mass="32769">MDSLILLFVCLLTGVVLQRVQAFPANSHVALNQFVIYISLPALALHYIPKIAIGYALLYPLGIAWLGFGLAFLFFATLSKIFGWSRKLTGCLILLGGLGNTSFVGFPVIEALYGQQGLETAIIVDQPGSFMVMATMGILVAATYSRGTPSAAVILKKIVLFPPFIAFALAILMNLAGLQFDVVWDSVFLKLGNTVTPIALVAVGLQLRLDKRSKHFGFLALGLLFKLMLTPLFFYVLYKVVLKQDGLVTDVSITEAAMAPMITASVLATSHGLKPKLSSMMIGVGIPLSFVTLAFWYWALHF</sequence>
<dbReference type="InterPro" id="IPR004776">
    <property type="entry name" value="Mem_transp_PIN-like"/>
</dbReference>
<proteinExistence type="predicted"/>
<keyword evidence="5 7" id="KW-1133">Transmembrane helix</keyword>
<feature type="transmembrane region" description="Helical" evidence="7">
    <location>
        <begin position="188"/>
        <end position="209"/>
    </location>
</feature>
<feature type="transmembrane region" description="Helical" evidence="7">
    <location>
        <begin position="129"/>
        <end position="146"/>
    </location>
</feature>
<reference evidence="8 9" key="1">
    <citation type="submission" date="2016-10" db="EMBL/GenBank/DDBJ databases">
        <authorList>
            <person name="de Groot N.N."/>
        </authorList>
    </citation>
    <scope>NUCLEOTIDE SEQUENCE [LARGE SCALE GENOMIC DNA]</scope>
    <source>
        <strain evidence="8 9">CGMCC 1.7031</strain>
    </source>
</reference>
<evidence type="ECO:0000256" key="5">
    <source>
        <dbReference type="ARBA" id="ARBA00022989"/>
    </source>
</evidence>
<dbReference type="Pfam" id="PF03547">
    <property type="entry name" value="Mem_trans"/>
    <property type="match status" value="1"/>
</dbReference>
<evidence type="ECO:0008006" key="10">
    <source>
        <dbReference type="Google" id="ProtNLM"/>
    </source>
</evidence>
<accession>A0A1G5AKI2</accession>
<comment type="subcellular location">
    <subcellularLocation>
        <location evidence="1">Membrane</location>
        <topology evidence="1">Multi-pass membrane protein</topology>
    </subcellularLocation>
</comment>
<evidence type="ECO:0000256" key="2">
    <source>
        <dbReference type="ARBA" id="ARBA00022448"/>
    </source>
</evidence>
<evidence type="ECO:0000256" key="7">
    <source>
        <dbReference type="SAM" id="Phobius"/>
    </source>
</evidence>
<dbReference type="RefSeq" id="WP_091139855.1">
    <property type="nucleotide sequence ID" value="NZ_FMVF01000002.1"/>
</dbReference>
<name>A0A1G5AKI2_9FLAO</name>
<evidence type="ECO:0000313" key="8">
    <source>
        <dbReference type="EMBL" id="SCX78399.1"/>
    </source>
</evidence>
<dbReference type="PANTHER" id="PTHR36838:SF1">
    <property type="entry name" value="SLR1864 PROTEIN"/>
    <property type="match status" value="1"/>
</dbReference>
<feature type="transmembrane region" description="Helical" evidence="7">
    <location>
        <begin position="158"/>
        <end position="176"/>
    </location>
</feature>
<keyword evidence="2" id="KW-0813">Transport</keyword>
<gene>
    <name evidence="8" type="ORF">SAMN02927903_00040</name>
</gene>
<dbReference type="STRING" id="490189.SAMN02927903_00040"/>
<protein>
    <recommendedName>
        <fullName evidence="10">AEC family transporter</fullName>
    </recommendedName>
</protein>
<dbReference type="OrthoDB" id="9786183at2"/>
<evidence type="ECO:0000313" key="9">
    <source>
        <dbReference type="Proteomes" id="UP000199354"/>
    </source>
</evidence>
<evidence type="ECO:0000256" key="6">
    <source>
        <dbReference type="ARBA" id="ARBA00023136"/>
    </source>
</evidence>
<organism evidence="8 9">
    <name type="scientific">Flavobacterium caeni</name>
    <dbReference type="NCBI Taxonomy" id="490189"/>
    <lineage>
        <taxon>Bacteria</taxon>
        <taxon>Pseudomonadati</taxon>
        <taxon>Bacteroidota</taxon>
        <taxon>Flavobacteriia</taxon>
        <taxon>Flavobacteriales</taxon>
        <taxon>Flavobacteriaceae</taxon>
        <taxon>Flavobacterium</taxon>
    </lineage>
</organism>
<evidence type="ECO:0000256" key="4">
    <source>
        <dbReference type="ARBA" id="ARBA00022692"/>
    </source>
</evidence>
<evidence type="ECO:0000256" key="1">
    <source>
        <dbReference type="ARBA" id="ARBA00004141"/>
    </source>
</evidence>
<dbReference type="EMBL" id="FMVF01000002">
    <property type="protein sequence ID" value="SCX78399.1"/>
    <property type="molecule type" value="Genomic_DNA"/>
</dbReference>
<dbReference type="GO" id="GO:0016020">
    <property type="term" value="C:membrane"/>
    <property type="evidence" value="ECO:0007669"/>
    <property type="project" value="UniProtKB-SubCell"/>
</dbReference>
<feature type="transmembrane region" description="Helical" evidence="7">
    <location>
        <begin position="88"/>
        <end position="109"/>
    </location>
</feature>
<keyword evidence="4 7" id="KW-0812">Transmembrane</keyword>
<dbReference type="AlphaFoldDB" id="A0A1G5AKI2"/>
<feature type="transmembrane region" description="Helical" evidence="7">
    <location>
        <begin position="216"/>
        <end position="236"/>
    </location>
</feature>
<keyword evidence="9" id="KW-1185">Reference proteome</keyword>